<dbReference type="SUPFAM" id="SSF54928">
    <property type="entry name" value="RNA-binding domain, RBD"/>
    <property type="match status" value="1"/>
</dbReference>
<comment type="similarity">
    <text evidence="2 9">Belongs to the Nup35 family.</text>
</comment>
<dbReference type="RefSeq" id="XP_072837250.1">
    <property type="nucleotide sequence ID" value="XM_072981149.1"/>
</dbReference>
<evidence type="ECO:0000313" key="13">
    <source>
        <dbReference type="RefSeq" id="XP_072837250.1"/>
    </source>
</evidence>
<keyword evidence="8 9" id="KW-0539">Nucleus</keyword>
<comment type="function">
    <text evidence="9">Functions as a component of the nuclear pore complex (NPC).</text>
</comment>
<feature type="region of interest" description="Disordered" evidence="10">
    <location>
        <begin position="252"/>
        <end position="286"/>
    </location>
</feature>
<dbReference type="PANTHER" id="PTHR21527:SF6">
    <property type="entry name" value="NUCLEOPORIN NUP35"/>
    <property type="match status" value="1"/>
</dbReference>
<sequence length="328" mass="34614">MAAFPLELPLPGASAGAEPMALGSPTSPKAGGAQFLPGFLMGDLPAPGTPQPRPLGGPALGVVEMRTPLLAGGSPLQPVVPTHKDKGGAPPVRSIYDEIASPSLGSTPLTSRRPTSFSVTQSPVVGTIPATPGTGANVFSPASLAQPRKTTMSPAQLDPFYTQGDALTSEDHLDDTWVTVFGFPQASASYILLQFAQYGNILKHVMSNTGNWMHIRYQSKLQARKALSKDGRIFGESIMIGVKPCIDKSVMESTDRGSASSPTSVFTPPVKTPGTPVQPSSTQKISTMRPLATAYKASTSDYQVVSDRQTPRKDESIVSKALEYMFGW</sequence>
<feature type="domain" description="RRM Nup35-type" evidence="11">
    <location>
        <begin position="172"/>
        <end position="252"/>
    </location>
</feature>
<keyword evidence="5 9" id="KW-0653">Protein transport</keyword>
<evidence type="ECO:0000256" key="1">
    <source>
        <dbReference type="ARBA" id="ARBA00004567"/>
    </source>
</evidence>
<evidence type="ECO:0000313" key="12">
    <source>
        <dbReference type="Proteomes" id="UP001652642"/>
    </source>
</evidence>
<gene>
    <name evidence="13" type="primary">NUP35</name>
</gene>
<feature type="region of interest" description="Disordered" evidence="10">
    <location>
        <begin position="17"/>
        <end position="54"/>
    </location>
</feature>
<reference evidence="13" key="2">
    <citation type="submission" date="2025-08" db="UniProtKB">
        <authorList>
            <consortium name="RefSeq"/>
        </authorList>
    </citation>
    <scope>IDENTIFICATION</scope>
</reference>
<dbReference type="CDD" id="cd12722">
    <property type="entry name" value="RRM_Nup53"/>
    <property type="match status" value="1"/>
</dbReference>
<feature type="compositionally biased region" description="Polar residues" evidence="10">
    <location>
        <begin position="256"/>
        <end position="266"/>
    </location>
</feature>
<keyword evidence="12" id="KW-1185">Reference proteome</keyword>
<reference evidence="12" key="1">
    <citation type="submission" date="2025-05" db="UniProtKB">
        <authorList>
            <consortium name="RefSeq"/>
        </authorList>
    </citation>
    <scope>NUCLEOTIDE SEQUENCE [LARGE SCALE GENOMIC DNA]</scope>
</reference>
<dbReference type="Proteomes" id="UP001652642">
    <property type="component" value="Chromosome 1"/>
</dbReference>
<proteinExistence type="inferred from homology"/>
<evidence type="ECO:0000259" key="11">
    <source>
        <dbReference type="PROSITE" id="PS51472"/>
    </source>
</evidence>
<comment type="subcellular location">
    <subcellularLocation>
        <location evidence="1 9">Nucleus</location>
        <location evidence="1 9">Nuclear pore complex</location>
    </subcellularLocation>
</comment>
<evidence type="ECO:0000256" key="7">
    <source>
        <dbReference type="ARBA" id="ARBA00023132"/>
    </source>
</evidence>
<name>A0ABM5EVS1_9SAUR</name>
<evidence type="ECO:0000256" key="9">
    <source>
        <dbReference type="PIRNR" id="PIRNR038119"/>
    </source>
</evidence>
<accession>A0ABM5EVS1</accession>
<keyword evidence="6 9" id="KW-0811">Translocation</keyword>
<dbReference type="InterPro" id="IPR012677">
    <property type="entry name" value="Nucleotide-bd_a/b_plait_sf"/>
</dbReference>
<feature type="compositionally biased region" description="Polar residues" evidence="10">
    <location>
        <begin position="103"/>
        <end position="123"/>
    </location>
</feature>
<evidence type="ECO:0000256" key="10">
    <source>
        <dbReference type="SAM" id="MobiDB-lite"/>
    </source>
</evidence>
<protein>
    <recommendedName>
        <fullName evidence="9">Nucleoporin NUP53</fullName>
    </recommendedName>
</protein>
<dbReference type="InterPro" id="IPR035979">
    <property type="entry name" value="RBD_domain_sf"/>
</dbReference>
<evidence type="ECO:0000256" key="5">
    <source>
        <dbReference type="ARBA" id="ARBA00022927"/>
    </source>
</evidence>
<keyword evidence="4 9" id="KW-0509">mRNA transport</keyword>
<dbReference type="InterPro" id="IPR017389">
    <property type="entry name" value="Nucleoporin_NUP53"/>
</dbReference>
<dbReference type="Pfam" id="PF05172">
    <property type="entry name" value="RRM_Nup35"/>
    <property type="match status" value="1"/>
</dbReference>
<organism evidence="12 13">
    <name type="scientific">Pogona vitticeps</name>
    <name type="common">central bearded dragon</name>
    <dbReference type="NCBI Taxonomy" id="103695"/>
    <lineage>
        <taxon>Eukaryota</taxon>
        <taxon>Metazoa</taxon>
        <taxon>Chordata</taxon>
        <taxon>Craniata</taxon>
        <taxon>Vertebrata</taxon>
        <taxon>Euteleostomi</taxon>
        <taxon>Lepidosauria</taxon>
        <taxon>Squamata</taxon>
        <taxon>Bifurcata</taxon>
        <taxon>Unidentata</taxon>
        <taxon>Episquamata</taxon>
        <taxon>Toxicofera</taxon>
        <taxon>Iguania</taxon>
        <taxon>Acrodonta</taxon>
        <taxon>Agamidae</taxon>
        <taxon>Amphibolurinae</taxon>
        <taxon>Pogona</taxon>
    </lineage>
</organism>
<keyword evidence="3 9" id="KW-0813">Transport</keyword>
<feature type="compositionally biased region" description="Polar residues" evidence="10">
    <location>
        <begin position="275"/>
        <end position="286"/>
    </location>
</feature>
<evidence type="ECO:0000256" key="4">
    <source>
        <dbReference type="ARBA" id="ARBA00022816"/>
    </source>
</evidence>
<keyword evidence="7 9" id="KW-0906">Nuclear pore complex</keyword>
<dbReference type="GeneID" id="110086681"/>
<dbReference type="Gene3D" id="3.30.70.330">
    <property type="match status" value="1"/>
</dbReference>
<evidence type="ECO:0000256" key="3">
    <source>
        <dbReference type="ARBA" id="ARBA00022448"/>
    </source>
</evidence>
<evidence type="ECO:0000256" key="8">
    <source>
        <dbReference type="ARBA" id="ARBA00023242"/>
    </source>
</evidence>
<dbReference type="PROSITE" id="PS51472">
    <property type="entry name" value="RRM_NUP35"/>
    <property type="match status" value="1"/>
</dbReference>
<feature type="region of interest" description="Disordered" evidence="10">
    <location>
        <begin position="73"/>
        <end position="123"/>
    </location>
</feature>
<evidence type="ECO:0000256" key="2">
    <source>
        <dbReference type="ARBA" id="ARBA00009454"/>
    </source>
</evidence>
<dbReference type="PIRSF" id="PIRSF038119">
    <property type="entry name" value="Nucleoporin_NUP53"/>
    <property type="match status" value="1"/>
</dbReference>
<dbReference type="InterPro" id="IPR007846">
    <property type="entry name" value="RRM_NUP35_dom"/>
</dbReference>
<dbReference type="PANTHER" id="PTHR21527">
    <property type="entry name" value="NUCLEOPORIN NUP35"/>
    <property type="match status" value="1"/>
</dbReference>
<evidence type="ECO:0000256" key="6">
    <source>
        <dbReference type="ARBA" id="ARBA00023010"/>
    </source>
</evidence>